<geneLocation type="plasmid" evidence="3 4">
    <name>unnamed1</name>
</geneLocation>
<name>A0A518XIK1_9GAMM</name>
<sequence length="134" mass="14812">MSISVLRIARPVSDLARSRTLYCAGLDLAVIGSFAHHAGFSGVMLGKPGMAWHLEFTICHAHPVEPRPTAEDLLVLYLPEEAAWQHTCAAMAQAGFRRTAALNPYWEQGGQTFSDHDGYRTVIQRRQWPLNPAG</sequence>
<dbReference type="AlphaFoldDB" id="A0A518XIK1"/>
<evidence type="ECO:0000313" key="3">
    <source>
        <dbReference type="EMBL" id="QDY44024.1"/>
    </source>
</evidence>
<keyword evidence="3" id="KW-0614">Plasmid</keyword>
<protein>
    <submittedName>
        <fullName evidence="3">VOC family protein</fullName>
    </submittedName>
</protein>
<accession>A0A518XIK1</accession>
<proteinExistence type="predicted"/>
<dbReference type="SUPFAM" id="SSF54593">
    <property type="entry name" value="Glyoxalase/Bleomycin resistance protein/Dihydroxybiphenyl dioxygenase"/>
    <property type="match status" value="1"/>
</dbReference>
<organism evidence="3 4">
    <name type="scientific">Candidatus Pantoea soli</name>
    <dbReference type="NCBI Taxonomy" id="3098669"/>
    <lineage>
        <taxon>Bacteria</taxon>
        <taxon>Pseudomonadati</taxon>
        <taxon>Pseudomonadota</taxon>
        <taxon>Gammaproteobacteria</taxon>
        <taxon>Enterobacterales</taxon>
        <taxon>Erwiniaceae</taxon>
        <taxon>Pantoea</taxon>
    </lineage>
</organism>
<dbReference type="Pfam" id="PF22659">
    <property type="entry name" value="YycE-like_C"/>
    <property type="match status" value="1"/>
</dbReference>
<dbReference type="Gene3D" id="3.10.180.10">
    <property type="entry name" value="2,3-Dihydroxybiphenyl 1,2-Dioxygenase, domain 1"/>
    <property type="match status" value="1"/>
</dbReference>
<evidence type="ECO:0000259" key="1">
    <source>
        <dbReference type="Pfam" id="PF22658"/>
    </source>
</evidence>
<reference evidence="3 4" key="1">
    <citation type="submission" date="2018-10" db="EMBL/GenBank/DDBJ databases">
        <title>Genome Sequencing of Pantoea dispersa DSM 32899.</title>
        <authorList>
            <person name="Nawrath M."/>
            <person name="Ottenheim C."/>
            <person name="Wilm A."/>
            <person name="Zimmermann W."/>
            <person name="Wu J.C."/>
        </authorList>
    </citation>
    <scope>NUCLEOTIDE SEQUENCE [LARGE SCALE GENOMIC DNA]</scope>
    <source>
        <strain evidence="3 4">DSM 32899</strain>
        <plasmid evidence="3 4">unnamed1</plasmid>
    </source>
</reference>
<dbReference type="EMBL" id="CP032703">
    <property type="protein sequence ID" value="QDY44024.1"/>
    <property type="molecule type" value="Genomic_DNA"/>
</dbReference>
<dbReference type="KEGG" id="pdis:D8B20_19090"/>
<dbReference type="OrthoDB" id="8018325at2"/>
<evidence type="ECO:0000259" key="2">
    <source>
        <dbReference type="Pfam" id="PF22659"/>
    </source>
</evidence>
<gene>
    <name evidence="3" type="ORF">D8B20_19090</name>
</gene>
<dbReference type="CDD" id="cd06587">
    <property type="entry name" value="VOC"/>
    <property type="match status" value="1"/>
</dbReference>
<dbReference type="InterPro" id="IPR058998">
    <property type="entry name" value="YycE-like_N"/>
</dbReference>
<feature type="domain" description="YycE-like N-terminal" evidence="1">
    <location>
        <begin position="6"/>
        <end position="57"/>
    </location>
</feature>
<dbReference type="InterPro" id="IPR029068">
    <property type="entry name" value="Glyas_Bleomycin-R_OHBP_Dase"/>
</dbReference>
<dbReference type="Pfam" id="PF22658">
    <property type="entry name" value="YycE-like_N"/>
    <property type="match status" value="1"/>
</dbReference>
<dbReference type="InterPro" id="IPR058997">
    <property type="entry name" value="YycE-like_C"/>
</dbReference>
<dbReference type="Proteomes" id="UP000319411">
    <property type="component" value="Plasmid unnamed1"/>
</dbReference>
<evidence type="ECO:0000313" key="4">
    <source>
        <dbReference type="Proteomes" id="UP000319411"/>
    </source>
</evidence>
<keyword evidence="4" id="KW-1185">Reference proteome</keyword>
<feature type="domain" description="YycE-like C-terminal" evidence="2">
    <location>
        <begin position="72"/>
        <end position="124"/>
    </location>
</feature>
<dbReference type="RefSeq" id="WP_145891249.1">
    <property type="nucleotide sequence ID" value="NZ_CP032703.1"/>
</dbReference>